<comment type="caution">
    <text evidence="3">The sequence shown here is derived from an EMBL/GenBank/DDBJ whole genome shotgun (WGS) entry which is preliminary data.</text>
</comment>
<dbReference type="Pfam" id="PF10646">
    <property type="entry name" value="Germane"/>
    <property type="match status" value="1"/>
</dbReference>
<evidence type="ECO:0000313" key="4">
    <source>
        <dbReference type="Proteomes" id="UP000179113"/>
    </source>
</evidence>
<dbReference type="EMBL" id="MEWA01000032">
    <property type="protein sequence ID" value="OGC68782.1"/>
    <property type="molecule type" value="Genomic_DNA"/>
</dbReference>
<dbReference type="AlphaFoldDB" id="A0A1F4WH96"/>
<dbReference type="InterPro" id="IPR019606">
    <property type="entry name" value="GerMN"/>
</dbReference>
<organism evidence="3 4">
    <name type="scientific">candidate division WWE3 bacterium RIFOXYC1_FULL_39_7</name>
    <dbReference type="NCBI Taxonomy" id="1802643"/>
    <lineage>
        <taxon>Bacteria</taxon>
        <taxon>Katanobacteria</taxon>
    </lineage>
</organism>
<evidence type="ECO:0000256" key="1">
    <source>
        <dbReference type="SAM" id="Phobius"/>
    </source>
</evidence>
<accession>A0A1F4WH96</accession>
<proteinExistence type="predicted"/>
<dbReference type="Proteomes" id="UP000179113">
    <property type="component" value="Unassembled WGS sequence"/>
</dbReference>
<keyword evidence="1" id="KW-0812">Transmembrane</keyword>
<evidence type="ECO:0000313" key="3">
    <source>
        <dbReference type="EMBL" id="OGC68782.1"/>
    </source>
</evidence>
<gene>
    <name evidence="3" type="ORF">A2415_05395</name>
</gene>
<keyword evidence="1" id="KW-0472">Membrane</keyword>
<evidence type="ECO:0000259" key="2">
    <source>
        <dbReference type="Pfam" id="PF10646"/>
    </source>
</evidence>
<sequence length="205" mass="22657">MEPQVASKKPIIIFLIILAITAAVSYAFYKWYYKEYAPLTDTRLEETLGKGEQGPLNDAFVKSDDAKPGTNEVLVYYVDIENKRGAKTEIGCGDSLLPVSVSSLTEGKDTSELVTIALSILFGEKDQFIGKGALYNTLYQSNLKVERVEIDQGIAKVYLTGEMKLGGVCDNPRLEGQVEYTTQQFEGVRHAELYLNGAPLDLSQK</sequence>
<protein>
    <recommendedName>
        <fullName evidence="2">GerMN domain-containing protein</fullName>
    </recommendedName>
</protein>
<keyword evidence="1" id="KW-1133">Transmembrane helix</keyword>
<reference evidence="3 4" key="1">
    <citation type="journal article" date="2016" name="Nat. Commun.">
        <title>Thousands of microbial genomes shed light on interconnected biogeochemical processes in an aquifer system.</title>
        <authorList>
            <person name="Anantharaman K."/>
            <person name="Brown C.T."/>
            <person name="Hug L.A."/>
            <person name="Sharon I."/>
            <person name="Castelle C.J."/>
            <person name="Probst A.J."/>
            <person name="Thomas B.C."/>
            <person name="Singh A."/>
            <person name="Wilkins M.J."/>
            <person name="Karaoz U."/>
            <person name="Brodie E.L."/>
            <person name="Williams K.H."/>
            <person name="Hubbard S.S."/>
            <person name="Banfield J.F."/>
        </authorList>
    </citation>
    <scope>NUCLEOTIDE SEQUENCE [LARGE SCALE GENOMIC DNA]</scope>
</reference>
<feature type="transmembrane region" description="Helical" evidence="1">
    <location>
        <begin position="12"/>
        <end position="33"/>
    </location>
</feature>
<name>A0A1F4WH96_UNCKA</name>
<feature type="domain" description="GerMN" evidence="2">
    <location>
        <begin position="104"/>
        <end position="201"/>
    </location>
</feature>